<dbReference type="GO" id="GO:0008270">
    <property type="term" value="F:zinc ion binding"/>
    <property type="evidence" value="ECO:0007669"/>
    <property type="project" value="UniProtKB-KW"/>
</dbReference>
<feature type="region of interest" description="Disordered" evidence="7">
    <location>
        <begin position="386"/>
        <end position="439"/>
    </location>
</feature>
<evidence type="ECO:0000313" key="9">
    <source>
        <dbReference type="EMBL" id="KAG5177635.1"/>
    </source>
</evidence>
<evidence type="ECO:0000256" key="2">
    <source>
        <dbReference type="ARBA" id="ARBA00022490"/>
    </source>
</evidence>
<evidence type="ECO:0000256" key="1">
    <source>
        <dbReference type="ARBA" id="ARBA00004496"/>
    </source>
</evidence>
<dbReference type="PROSITE" id="PS50089">
    <property type="entry name" value="ZF_RING_2"/>
    <property type="match status" value="1"/>
</dbReference>
<dbReference type="Gene3D" id="3.30.40.10">
    <property type="entry name" value="Zinc/RING finger domain, C3HC4 (zinc finger)"/>
    <property type="match status" value="1"/>
</dbReference>
<dbReference type="Proteomes" id="UP000664859">
    <property type="component" value="Unassembled WGS sequence"/>
</dbReference>
<keyword evidence="5" id="KW-0862">Zinc</keyword>
<dbReference type="GO" id="GO:0005737">
    <property type="term" value="C:cytoplasm"/>
    <property type="evidence" value="ECO:0007669"/>
    <property type="project" value="UniProtKB-SubCell"/>
</dbReference>
<dbReference type="Pfam" id="PF00097">
    <property type="entry name" value="zf-C3HC4"/>
    <property type="match status" value="1"/>
</dbReference>
<proteinExistence type="predicted"/>
<feature type="region of interest" description="Disordered" evidence="7">
    <location>
        <begin position="1"/>
        <end position="65"/>
    </location>
</feature>
<evidence type="ECO:0000256" key="7">
    <source>
        <dbReference type="SAM" id="MobiDB-lite"/>
    </source>
</evidence>
<feature type="compositionally biased region" description="Low complexity" evidence="7">
    <location>
        <begin position="602"/>
        <end position="612"/>
    </location>
</feature>
<feature type="compositionally biased region" description="Gly residues" evidence="7">
    <location>
        <begin position="344"/>
        <end position="355"/>
    </location>
</feature>
<dbReference type="AlphaFoldDB" id="A0A835YQ46"/>
<dbReference type="SMART" id="SM00184">
    <property type="entry name" value="RING"/>
    <property type="match status" value="1"/>
</dbReference>
<feature type="region of interest" description="Disordered" evidence="7">
    <location>
        <begin position="302"/>
        <end position="372"/>
    </location>
</feature>
<dbReference type="InterPro" id="IPR013083">
    <property type="entry name" value="Znf_RING/FYVE/PHD"/>
</dbReference>
<protein>
    <recommendedName>
        <fullName evidence="8">RING-type domain-containing protein</fullName>
    </recommendedName>
</protein>
<comment type="caution">
    <text evidence="9">The sequence shown here is derived from an EMBL/GenBank/DDBJ whole genome shotgun (WGS) entry which is preliminary data.</text>
</comment>
<evidence type="ECO:0000256" key="3">
    <source>
        <dbReference type="ARBA" id="ARBA00022723"/>
    </source>
</evidence>
<feature type="compositionally biased region" description="Polar residues" evidence="7">
    <location>
        <begin position="23"/>
        <end position="42"/>
    </location>
</feature>
<name>A0A835YQ46_9STRA</name>
<keyword evidence="4 6" id="KW-0863">Zinc-finger</keyword>
<accession>A0A835YQ46</accession>
<dbReference type="PANTHER" id="PTHR12983:SF9">
    <property type="entry name" value="E3 UBIQUITIN-PROTEIN LIGASE RNF10"/>
    <property type="match status" value="1"/>
</dbReference>
<feature type="compositionally biased region" description="Pro residues" evidence="7">
    <location>
        <begin position="613"/>
        <end position="622"/>
    </location>
</feature>
<comment type="subcellular location">
    <subcellularLocation>
        <location evidence="1">Cytoplasm</location>
    </subcellularLocation>
</comment>
<feature type="domain" description="RING-type" evidence="8">
    <location>
        <begin position="135"/>
        <end position="175"/>
    </location>
</feature>
<evidence type="ECO:0000256" key="5">
    <source>
        <dbReference type="ARBA" id="ARBA00022833"/>
    </source>
</evidence>
<feature type="compositionally biased region" description="Gly residues" evidence="7">
    <location>
        <begin position="590"/>
        <end position="601"/>
    </location>
</feature>
<keyword evidence="3" id="KW-0479">Metal-binding</keyword>
<evidence type="ECO:0000256" key="4">
    <source>
        <dbReference type="ARBA" id="ARBA00022771"/>
    </source>
</evidence>
<feature type="region of interest" description="Disordered" evidence="7">
    <location>
        <begin position="573"/>
        <end position="626"/>
    </location>
</feature>
<dbReference type="PANTHER" id="PTHR12983">
    <property type="entry name" value="RING FINGER 10 FAMILY MEMBER"/>
    <property type="match status" value="1"/>
</dbReference>
<keyword evidence="2" id="KW-0963">Cytoplasm</keyword>
<feature type="compositionally biased region" description="Pro residues" evidence="7">
    <location>
        <begin position="573"/>
        <end position="588"/>
    </location>
</feature>
<dbReference type="InterPro" id="IPR039739">
    <property type="entry name" value="MAG2/RNF10"/>
</dbReference>
<dbReference type="InterPro" id="IPR001841">
    <property type="entry name" value="Znf_RING"/>
</dbReference>
<gene>
    <name evidence="9" type="ORF">JKP88DRAFT_350636</name>
</gene>
<dbReference type="InterPro" id="IPR018957">
    <property type="entry name" value="Znf_C3HC4_RING-type"/>
</dbReference>
<dbReference type="SUPFAM" id="SSF57850">
    <property type="entry name" value="RING/U-box"/>
    <property type="match status" value="1"/>
</dbReference>
<keyword evidence="10" id="KW-1185">Reference proteome</keyword>
<reference evidence="9" key="1">
    <citation type="submission" date="2021-02" db="EMBL/GenBank/DDBJ databases">
        <title>First Annotated Genome of the Yellow-green Alga Tribonema minus.</title>
        <authorList>
            <person name="Mahan K.M."/>
        </authorList>
    </citation>
    <scope>NUCLEOTIDE SEQUENCE</scope>
    <source>
        <strain evidence="9">UTEX B ZZ1240</strain>
    </source>
</reference>
<evidence type="ECO:0000313" key="10">
    <source>
        <dbReference type="Proteomes" id="UP000664859"/>
    </source>
</evidence>
<organism evidence="9 10">
    <name type="scientific">Tribonema minus</name>
    <dbReference type="NCBI Taxonomy" id="303371"/>
    <lineage>
        <taxon>Eukaryota</taxon>
        <taxon>Sar</taxon>
        <taxon>Stramenopiles</taxon>
        <taxon>Ochrophyta</taxon>
        <taxon>PX clade</taxon>
        <taxon>Xanthophyceae</taxon>
        <taxon>Tribonematales</taxon>
        <taxon>Tribonemataceae</taxon>
        <taxon>Tribonema</taxon>
    </lineage>
</organism>
<dbReference type="GO" id="GO:0000976">
    <property type="term" value="F:transcription cis-regulatory region binding"/>
    <property type="evidence" value="ECO:0007669"/>
    <property type="project" value="TreeGrafter"/>
</dbReference>
<dbReference type="GO" id="GO:0045944">
    <property type="term" value="P:positive regulation of transcription by RNA polymerase II"/>
    <property type="evidence" value="ECO:0007669"/>
    <property type="project" value="TreeGrafter"/>
</dbReference>
<dbReference type="EMBL" id="JAFCMP010000523">
    <property type="protein sequence ID" value="KAG5177635.1"/>
    <property type="molecule type" value="Genomic_DNA"/>
</dbReference>
<feature type="compositionally biased region" description="Basic and acidic residues" evidence="7">
    <location>
        <begin position="324"/>
        <end position="333"/>
    </location>
</feature>
<evidence type="ECO:0000259" key="8">
    <source>
        <dbReference type="PROSITE" id="PS50089"/>
    </source>
</evidence>
<dbReference type="OrthoDB" id="202896at2759"/>
<evidence type="ECO:0000256" key="6">
    <source>
        <dbReference type="PROSITE-ProRule" id="PRU00175"/>
    </source>
</evidence>
<feature type="region of interest" description="Disordered" evidence="7">
    <location>
        <begin position="690"/>
        <end position="743"/>
    </location>
</feature>
<feature type="compositionally biased region" description="Low complexity" evidence="7">
    <location>
        <begin position="304"/>
        <end position="318"/>
    </location>
</feature>
<sequence>MKKGSKALAGLGFERGGGGGFESNQQRLLMSSSGGSAGNSQPVARRRDKQEGRGGHSRASRQQQQQQIINGNHLLNFKANFQFLLLPGTSLEHRSFTNADVVVDWESVESVCLIQGEGGEGSGGGGGEGEAGWRCPICLEHPRCPRITRCGHGPFCAVCILRHLGGEPYRRCPMCFDNVSCDRLAGALLRAHKPPVAGQSASFVLLLRDKEELIPRGVDRWGGGSCTAWCPKEGQPAATFSRLVLAKPQQLLQRMATEDAELAAFREESLAGGDTEWLPYISQARALLVERRAQLSAKGALALSPTASPRANSAPRSAFFTKDGGNHGAERRSSRSPARRGGKGRSGGGGDGTQLGGSAAARWGDGGAPATPAAAAAGAASASAAALEGEHEGGGAAASVAEGSDGGGAAAASGDAADVVEREGGGEEDGSSAAAAAGAGDAEEYGSGAVAAAAAPGDAGGTRGEALHPPARFAFYQLEDGQYAFMHPLSMRCLLEEHGLGGGCALPTALNANILEVETFRLSQDLRRRYAFLGHLPEHCSVMFVELDLANQLSDQREDAMLALRLATIDLDGPPPGASTAPLSPPPDGGDAGSPGSGGGDAAAAAAADSPSTSPPPPPPAPALFNGSTASFARVVGRAPNAVDDFPALGAAAAAAAAAAVASAPARPASGAASPILAGAWGKQRLAPSPLLGGAGGGDAEGPAELALGTPATSGKKRGGKGKGGGKGQALFSNAGQRGGVGR</sequence>